<evidence type="ECO:0000313" key="2">
    <source>
        <dbReference type="Proteomes" id="UP000198744"/>
    </source>
</evidence>
<gene>
    <name evidence="1" type="ORF">SAMN04489760_10827</name>
</gene>
<name>A0A1H7WVH7_9BACT</name>
<reference evidence="1 2" key="1">
    <citation type="submission" date="2016-10" db="EMBL/GenBank/DDBJ databases">
        <authorList>
            <person name="de Groot N.N."/>
        </authorList>
    </citation>
    <scope>NUCLEOTIDE SEQUENCE [LARGE SCALE GENOMIC DNA]</scope>
    <source>
        <strain evidence="1 2">DSM 8423</strain>
    </source>
</reference>
<dbReference type="InterPro" id="IPR033456">
    <property type="entry name" value="DUF5132"/>
</dbReference>
<dbReference type="AlphaFoldDB" id="A0A1H7WVH7"/>
<dbReference type="RefSeq" id="WP_093883033.1">
    <property type="nucleotide sequence ID" value="NZ_FOBS01000008.1"/>
</dbReference>
<dbReference type="EMBL" id="FOBS01000008">
    <property type="protein sequence ID" value="SEM25384.1"/>
    <property type="molecule type" value="Genomic_DNA"/>
</dbReference>
<dbReference type="STRING" id="43775.SAMN04489760_10827"/>
<accession>A0A1H7WVH7</accession>
<dbReference type="Proteomes" id="UP000198744">
    <property type="component" value="Unassembled WGS sequence"/>
</dbReference>
<evidence type="ECO:0000313" key="1">
    <source>
        <dbReference type="EMBL" id="SEM25384.1"/>
    </source>
</evidence>
<sequence>MALGNYIKGNVGAGLLVGVGALLLAPVVLPALAGIVKTTTKAVVKTGATLYEKGSETVMELGKIASDFVAETKQELARDKDVIDVESSAVPIEPSALTEEEKAV</sequence>
<dbReference type="Pfam" id="PF17195">
    <property type="entry name" value="DUF5132"/>
    <property type="match status" value="1"/>
</dbReference>
<keyword evidence="2" id="KW-1185">Reference proteome</keyword>
<organism evidence="1 2">
    <name type="scientific">Syntrophus gentianae</name>
    <dbReference type="NCBI Taxonomy" id="43775"/>
    <lineage>
        <taxon>Bacteria</taxon>
        <taxon>Pseudomonadati</taxon>
        <taxon>Thermodesulfobacteriota</taxon>
        <taxon>Syntrophia</taxon>
        <taxon>Syntrophales</taxon>
        <taxon>Syntrophaceae</taxon>
        <taxon>Syntrophus</taxon>
    </lineage>
</organism>
<protein>
    <recommendedName>
        <fullName evidence="3">DUF5132 domain-containing protein</fullName>
    </recommendedName>
</protein>
<proteinExistence type="predicted"/>
<evidence type="ECO:0008006" key="3">
    <source>
        <dbReference type="Google" id="ProtNLM"/>
    </source>
</evidence>